<gene>
    <name evidence="1" type="ORF">Adt_23141</name>
</gene>
<comment type="caution">
    <text evidence="1">The sequence shown here is derived from an EMBL/GenBank/DDBJ whole genome shotgun (WGS) entry which is preliminary data.</text>
</comment>
<keyword evidence="2" id="KW-1185">Reference proteome</keyword>
<evidence type="ECO:0000313" key="1">
    <source>
        <dbReference type="EMBL" id="KAL2497591.1"/>
    </source>
</evidence>
<dbReference type="AlphaFoldDB" id="A0ABD1SAB8"/>
<dbReference type="Proteomes" id="UP001604336">
    <property type="component" value="Unassembled WGS sequence"/>
</dbReference>
<name>A0ABD1SAB8_9LAMI</name>
<protein>
    <submittedName>
        <fullName evidence="1">Uncharacterized protein</fullName>
    </submittedName>
</protein>
<reference evidence="2" key="1">
    <citation type="submission" date="2024-07" db="EMBL/GenBank/DDBJ databases">
        <title>Two chromosome-level genome assemblies of Korean endemic species Abeliophyllum distichum and Forsythia ovata (Oleaceae).</title>
        <authorList>
            <person name="Jang H."/>
        </authorList>
    </citation>
    <scope>NUCLEOTIDE SEQUENCE [LARGE SCALE GENOMIC DNA]</scope>
</reference>
<evidence type="ECO:0000313" key="2">
    <source>
        <dbReference type="Proteomes" id="UP001604336"/>
    </source>
</evidence>
<dbReference type="EMBL" id="JBFOLK010000007">
    <property type="protein sequence ID" value="KAL2497591.1"/>
    <property type="molecule type" value="Genomic_DNA"/>
</dbReference>
<accession>A0ABD1SAB8</accession>
<organism evidence="1 2">
    <name type="scientific">Abeliophyllum distichum</name>
    <dbReference type="NCBI Taxonomy" id="126358"/>
    <lineage>
        <taxon>Eukaryota</taxon>
        <taxon>Viridiplantae</taxon>
        <taxon>Streptophyta</taxon>
        <taxon>Embryophyta</taxon>
        <taxon>Tracheophyta</taxon>
        <taxon>Spermatophyta</taxon>
        <taxon>Magnoliopsida</taxon>
        <taxon>eudicotyledons</taxon>
        <taxon>Gunneridae</taxon>
        <taxon>Pentapetalae</taxon>
        <taxon>asterids</taxon>
        <taxon>lamiids</taxon>
        <taxon>Lamiales</taxon>
        <taxon>Oleaceae</taxon>
        <taxon>Forsythieae</taxon>
        <taxon>Abeliophyllum</taxon>
    </lineage>
</organism>
<proteinExistence type="predicted"/>
<sequence>MTKCVRVVPDPWEISLVGLNGGYLEDFDSDDEVKNYPQLVLTKPEGLLLSPVMILRKEKTVLGAGFYFTKIHVFKIRGGRVVDEKPRVASMAPVLEPIVSPSAFSSTNVVSVLVDVVGDSSPFSSGSTALAPAAGDPPMVEVRDDSHSSSPVVNVGSGSSLSFLSWRHALIHNLFLLDQP</sequence>